<evidence type="ECO:0000256" key="1">
    <source>
        <dbReference type="SAM" id="MobiDB-lite"/>
    </source>
</evidence>
<comment type="caution">
    <text evidence="2">The sequence shown here is derived from an EMBL/GenBank/DDBJ whole genome shotgun (WGS) entry which is preliminary data.</text>
</comment>
<gene>
    <name evidence="2" type="ORF">Syun_029299</name>
</gene>
<keyword evidence="3" id="KW-1185">Reference proteome</keyword>
<proteinExistence type="predicted"/>
<dbReference type="AlphaFoldDB" id="A0AAP0E540"/>
<dbReference type="EMBL" id="JBBNAF010000013">
    <property type="protein sequence ID" value="KAK9086905.1"/>
    <property type="molecule type" value="Genomic_DNA"/>
</dbReference>
<dbReference type="Proteomes" id="UP001420932">
    <property type="component" value="Unassembled WGS sequence"/>
</dbReference>
<reference evidence="2 3" key="1">
    <citation type="submission" date="2024-01" db="EMBL/GenBank/DDBJ databases">
        <title>Genome assemblies of Stephania.</title>
        <authorList>
            <person name="Yang L."/>
        </authorList>
    </citation>
    <scope>NUCLEOTIDE SEQUENCE [LARGE SCALE GENOMIC DNA]</scope>
    <source>
        <strain evidence="2">YNDBR</strain>
        <tissue evidence="2">Leaf</tissue>
    </source>
</reference>
<evidence type="ECO:0000313" key="2">
    <source>
        <dbReference type="EMBL" id="KAK9086905.1"/>
    </source>
</evidence>
<organism evidence="2 3">
    <name type="scientific">Stephania yunnanensis</name>
    <dbReference type="NCBI Taxonomy" id="152371"/>
    <lineage>
        <taxon>Eukaryota</taxon>
        <taxon>Viridiplantae</taxon>
        <taxon>Streptophyta</taxon>
        <taxon>Embryophyta</taxon>
        <taxon>Tracheophyta</taxon>
        <taxon>Spermatophyta</taxon>
        <taxon>Magnoliopsida</taxon>
        <taxon>Ranunculales</taxon>
        <taxon>Menispermaceae</taxon>
        <taxon>Menispermoideae</taxon>
        <taxon>Cissampelideae</taxon>
        <taxon>Stephania</taxon>
    </lineage>
</organism>
<feature type="region of interest" description="Disordered" evidence="1">
    <location>
        <begin position="1"/>
        <end position="34"/>
    </location>
</feature>
<name>A0AAP0E540_9MAGN</name>
<accession>A0AAP0E540</accession>
<sequence>MQTHFILNAKDPRSRTVAEDPPPLPSPSSSTAIVDVDRDSPAQSFIGNPRSSPPAPLFAASAAPFFQTAAATLFFGPVVAGHQHGSAAPSFAHSTAPCAANAGRLCVRLSPLLRPRSSAASRMVASMILRRRWLGPAPPPPLLGPDSFAVVGRPRLLLD</sequence>
<evidence type="ECO:0000313" key="3">
    <source>
        <dbReference type="Proteomes" id="UP001420932"/>
    </source>
</evidence>
<protein>
    <submittedName>
        <fullName evidence="2">Uncharacterized protein</fullName>
    </submittedName>
</protein>